<dbReference type="RefSeq" id="WP_121917580.1">
    <property type="nucleotide sequence ID" value="NZ_REFV01000009.1"/>
</dbReference>
<feature type="transmembrane region" description="Helical" evidence="1">
    <location>
        <begin position="34"/>
        <end position="53"/>
    </location>
</feature>
<organism evidence="2 3">
    <name type="scientific">Dokdonia sinensis</name>
    <dbReference type="NCBI Taxonomy" id="2479847"/>
    <lineage>
        <taxon>Bacteria</taxon>
        <taxon>Pseudomonadati</taxon>
        <taxon>Bacteroidota</taxon>
        <taxon>Flavobacteriia</taxon>
        <taxon>Flavobacteriales</taxon>
        <taxon>Flavobacteriaceae</taxon>
        <taxon>Dokdonia</taxon>
    </lineage>
</organism>
<dbReference type="EMBL" id="REFV01000009">
    <property type="protein sequence ID" value="RMB57977.1"/>
    <property type="molecule type" value="Genomic_DNA"/>
</dbReference>
<proteinExistence type="predicted"/>
<accession>A0A3M0G1B1</accession>
<gene>
    <name evidence="2" type="ORF">EAX61_10135</name>
</gene>
<evidence type="ECO:0000313" key="3">
    <source>
        <dbReference type="Proteomes" id="UP000281985"/>
    </source>
</evidence>
<feature type="transmembrane region" description="Helical" evidence="1">
    <location>
        <begin position="74"/>
        <end position="96"/>
    </location>
</feature>
<name>A0A3M0G1B1_9FLAO</name>
<keyword evidence="1" id="KW-0812">Transmembrane</keyword>
<dbReference type="Proteomes" id="UP000281985">
    <property type="component" value="Unassembled WGS sequence"/>
</dbReference>
<evidence type="ECO:0000256" key="1">
    <source>
        <dbReference type="SAM" id="Phobius"/>
    </source>
</evidence>
<keyword evidence="3" id="KW-1185">Reference proteome</keyword>
<dbReference type="AlphaFoldDB" id="A0A3M0G1B1"/>
<sequence length="97" mass="10930">MWTYYRDVTLYTLAICFFLGIASSGAFDSFAGGLLNMCVIFGVFGTGLGVLAFSYFQKQQYYMYHNLGFTKKDLILRTWGINLGIGILIALLIAMWI</sequence>
<dbReference type="OrthoDB" id="1447778at2"/>
<reference evidence="2 3" key="1">
    <citation type="submission" date="2018-10" db="EMBL/GenBank/DDBJ databases">
        <title>Dokdonia luteus sp. nov., isolated from sea water.</title>
        <authorList>
            <person name="Zhou L.Y."/>
            <person name="Du Z.J."/>
        </authorList>
    </citation>
    <scope>NUCLEOTIDE SEQUENCE [LARGE SCALE GENOMIC DNA]</scope>
    <source>
        <strain evidence="2 3">SH27</strain>
    </source>
</reference>
<keyword evidence="1" id="KW-0472">Membrane</keyword>
<evidence type="ECO:0000313" key="2">
    <source>
        <dbReference type="EMBL" id="RMB57977.1"/>
    </source>
</evidence>
<protein>
    <submittedName>
        <fullName evidence="2">Uncharacterized protein</fullName>
    </submittedName>
</protein>
<comment type="caution">
    <text evidence="2">The sequence shown here is derived from an EMBL/GenBank/DDBJ whole genome shotgun (WGS) entry which is preliminary data.</text>
</comment>
<keyword evidence="1" id="KW-1133">Transmembrane helix</keyword>